<dbReference type="EMBL" id="JAOCDG010000033">
    <property type="protein sequence ID" value="MDH0689713.1"/>
    <property type="molecule type" value="Genomic_DNA"/>
</dbReference>
<protein>
    <submittedName>
        <fullName evidence="2">Uncharacterized protein</fullName>
    </submittedName>
</protein>
<comment type="caution">
    <text evidence="2">The sequence shown here is derived from an EMBL/GenBank/DDBJ whole genome shotgun (WGS) entry which is preliminary data.</text>
</comment>
<evidence type="ECO:0000313" key="3">
    <source>
        <dbReference type="Proteomes" id="UP001161139"/>
    </source>
</evidence>
<evidence type="ECO:0000256" key="1">
    <source>
        <dbReference type="SAM" id="MobiDB-lite"/>
    </source>
</evidence>
<gene>
    <name evidence="2" type="ORF">N5D09_16590</name>
</gene>
<feature type="region of interest" description="Disordered" evidence="1">
    <location>
        <begin position="54"/>
        <end position="90"/>
    </location>
</feature>
<dbReference type="RefSeq" id="WP_279649424.1">
    <property type="nucleotide sequence ID" value="NZ_JAOCDG010000033.1"/>
</dbReference>
<proteinExistence type="predicted"/>
<dbReference type="AlphaFoldDB" id="A0ABD4Y473"/>
<name>A0ABD4Y473_STUST</name>
<organism evidence="2 3">
    <name type="scientific">Stutzerimonas stutzeri</name>
    <name type="common">Pseudomonas stutzeri</name>
    <dbReference type="NCBI Taxonomy" id="316"/>
    <lineage>
        <taxon>Bacteria</taxon>
        <taxon>Pseudomonadati</taxon>
        <taxon>Pseudomonadota</taxon>
        <taxon>Gammaproteobacteria</taxon>
        <taxon>Pseudomonadales</taxon>
        <taxon>Pseudomonadaceae</taxon>
        <taxon>Stutzerimonas</taxon>
    </lineage>
</organism>
<dbReference type="Proteomes" id="UP001161139">
    <property type="component" value="Unassembled WGS sequence"/>
</dbReference>
<sequence>MMLLPQFNNRVALSSCNRPAIIVGSVIFGSALSYAGDGYDRSMKFNEKFRAEQKRIHETESGEEKIDGLEAKNPRPDQSNMQIKKESKTE</sequence>
<evidence type="ECO:0000313" key="2">
    <source>
        <dbReference type="EMBL" id="MDH0689713.1"/>
    </source>
</evidence>
<feature type="compositionally biased region" description="Basic and acidic residues" evidence="1">
    <location>
        <begin position="54"/>
        <end position="75"/>
    </location>
</feature>
<accession>A0ABD4Y473</accession>
<reference evidence="2" key="1">
    <citation type="submission" date="2022-09" db="EMBL/GenBank/DDBJ databases">
        <title>Intensive care unit water sources are persistently colonized with multi-drug resistant bacteria and are the site of extensive horizontal gene transfer of antibiotic resistance genes.</title>
        <authorList>
            <person name="Diorio-Toth L."/>
        </authorList>
    </citation>
    <scope>NUCLEOTIDE SEQUENCE</scope>
    <source>
        <strain evidence="2">GD03864</strain>
    </source>
</reference>